<dbReference type="Gene3D" id="2.40.50.100">
    <property type="match status" value="1"/>
</dbReference>
<accession>X1W2C6</accession>
<sequence>MEIYRRPETLFVAEFVGSPAINCFAINNPISGHVFQLIFNYLMKMRNNVEELSQAHTIGVRPESIRMVKNGTAAPEGCWLHKAVIDTILPTGPEWIVSAKIGECLFFFSTDTEPFLQRNKSVELMVFEKDFHV</sequence>
<protein>
    <submittedName>
        <fullName evidence="1">Uncharacterized protein</fullName>
    </submittedName>
</protein>
<proteinExistence type="predicted"/>
<dbReference type="InterPro" id="IPR008995">
    <property type="entry name" value="Mo/tungstate-bd_C_term_dom"/>
</dbReference>
<evidence type="ECO:0000313" key="1">
    <source>
        <dbReference type="EMBL" id="GAJ23470.1"/>
    </source>
</evidence>
<feature type="non-terminal residue" evidence="1">
    <location>
        <position position="133"/>
    </location>
</feature>
<dbReference type="SUPFAM" id="SSF50331">
    <property type="entry name" value="MOP-like"/>
    <property type="match status" value="1"/>
</dbReference>
<organism evidence="1">
    <name type="scientific">marine sediment metagenome</name>
    <dbReference type="NCBI Taxonomy" id="412755"/>
    <lineage>
        <taxon>unclassified sequences</taxon>
        <taxon>metagenomes</taxon>
        <taxon>ecological metagenomes</taxon>
    </lineage>
</organism>
<dbReference type="EMBL" id="BARW01035882">
    <property type="protein sequence ID" value="GAJ23470.1"/>
    <property type="molecule type" value="Genomic_DNA"/>
</dbReference>
<dbReference type="AlphaFoldDB" id="X1W2C6"/>
<gene>
    <name evidence="1" type="ORF">S12H4_55860</name>
</gene>
<comment type="caution">
    <text evidence="1">The sequence shown here is derived from an EMBL/GenBank/DDBJ whole genome shotgun (WGS) entry which is preliminary data.</text>
</comment>
<name>X1W2C6_9ZZZZ</name>
<reference evidence="1" key="1">
    <citation type="journal article" date="2014" name="Front. Microbiol.">
        <title>High frequency of phylogenetically diverse reductive dehalogenase-homologous genes in deep subseafloor sedimentary metagenomes.</title>
        <authorList>
            <person name="Kawai M."/>
            <person name="Futagami T."/>
            <person name="Toyoda A."/>
            <person name="Takaki Y."/>
            <person name="Nishi S."/>
            <person name="Hori S."/>
            <person name="Arai W."/>
            <person name="Tsubouchi T."/>
            <person name="Morono Y."/>
            <person name="Uchiyama I."/>
            <person name="Ito T."/>
            <person name="Fujiyama A."/>
            <person name="Inagaki F."/>
            <person name="Takami H."/>
        </authorList>
    </citation>
    <scope>NUCLEOTIDE SEQUENCE</scope>
    <source>
        <strain evidence="1">Expedition CK06-06</strain>
    </source>
</reference>